<dbReference type="InterPro" id="IPR036259">
    <property type="entry name" value="MFS_trans_sf"/>
</dbReference>
<feature type="transmembrane region" description="Helical" evidence="6">
    <location>
        <begin position="75"/>
        <end position="98"/>
    </location>
</feature>
<feature type="transmembrane region" description="Helical" evidence="6">
    <location>
        <begin position="460"/>
        <end position="478"/>
    </location>
</feature>
<dbReference type="SUPFAM" id="SSF103473">
    <property type="entry name" value="MFS general substrate transporter"/>
    <property type="match status" value="1"/>
</dbReference>
<evidence type="ECO:0000256" key="3">
    <source>
        <dbReference type="ARBA" id="ARBA00022989"/>
    </source>
</evidence>
<feature type="transmembrane region" description="Helical" evidence="6">
    <location>
        <begin position="173"/>
        <end position="191"/>
    </location>
</feature>
<name>D4Z7K7_SPHIU</name>
<dbReference type="Pfam" id="PF07690">
    <property type="entry name" value="MFS_1"/>
    <property type="match status" value="1"/>
</dbReference>
<feature type="transmembrane region" description="Helical" evidence="6">
    <location>
        <begin position="229"/>
        <end position="249"/>
    </location>
</feature>
<dbReference type="GO" id="GO:0005886">
    <property type="term" value="C:plasma membrane"/>
    <property type="evidence" value="ECO:0007669"/>
    <property type="project" value="TreeGrafter"/>
</dbReference>
<dbReference type="EMBL" id="AP010804">
    <property type="protein sequence ID" value="BAI98476.1"/>
    <property type="molecule type" value="Genomic_DNA"/>
</dbReference>
<dbReference type="GO" id="GO:0046943">
    <property type="term" value="F:carboxylic acid transmembrane transporter activity"/>
    <property type="evidence" value="ECO:0007669"/>
    <property type="project" value="TreeGrafter"/>
</dbReference>
<keyword evidence="9" id="KW-1185">Reference proteome</keyword>
<feature type="transmembrane region" description="Helical" evidence="6">
    <location>
        <begin position="110"/>
        <end position="130"/>
    </location>
</feature>
<feature type="region of interest" description="Disordered" evidence="5">
    <location>
        <begin position="1"/>
        <end position="34"/>
    </location>
</feature>
<evidence type="ECO:0000256" key="6">
    <source>
        <dbReference type="SAM" id="Phobius"/>
    </source>
</evidence>
<evidence type="ECO:0000256" key="1">
    <source>
        <dbReference type="ARBA" id="ARBA00004141"/>
    </source>
</evidence>
<dbReference type="InterPro" id="IPR011701">
    <property type="entry name" value="MFS"/>
</dbReference>
<dbReference type="Gene3D" id="1.20.1250.20">
    <property type="entry name" value="MFS general substrate transporter like domains"/>
    <property type="match status" value="1"/>
</dbReference>
<feature type="transmembrane region" description="Helical" evidence="6">
    <location>
        <begin position="429"/>
        <end position="454"/>
    </location>
</feature>
<organism evidence="8 9">
    <name type="scientific">Sphingobium indicum (strain DSM 16413 / CCM 7287 / MTCC 6362 / UT26 / NBRC 101211 / UT26S)</name>
    <name type="common">Sphingobium japonicum</name>
    <dbReference type="NCBI Taxonomy" id="452662"/>
    <lineage>
        <taxon>Bacteria</taxon>
        <taxon>Pseudomonadati</taxon>
        <taxon>Pseudomonadota</taxon>
        <taxon>Alphaproteobacteria</taxon>
        <taxon>Sphingomonadales</taxon>
        <taxon>Sphingomonadaceae</taxon>
        <taxon>Sphingobium</taxon>
    </lineage>
</organism>
<keyword evidence="4 6" id="KW-0472">Membrane</keyword>
<feature type="transmembrane region" description="Helical" evidence="6">
    <location>
        <begin position="198"/>
        <end position="217"/>
    </location>
</feature>
<dbReference type="HOGENOM" id="CLU_001265_46_4_5"/>
<evidence type="ECO:0000313" key="8">
    <source>
        <dbReference type="EMBL" id="BAI98476.1"/>
    </source>
</evidence>
<evidence type="ECO:0000256" key="4">
    <source>
        <dbReference type="ARBA" id="ARBA00023136"/>
    </source>
</evidence>
<dbReference type="eggNOG" id="COG2814">
    <property type="taxonomic scope" value="Bacteria"/>
</dbReference>
<dbReference type="PROSITE" id="PS50850">
    <property type="entry name" value="MFS"/>
    <property type="match status" value="1"/>
</dbReference>
<dbReference type="InterPro" id="IPR020846">
    <property type="entry name" value="MFS_dom"/>
</dbReference>
<feature type="transmembrane region" description="Helical" evidence="6">
    <location>
        <begin position="305"/>
        <end position="327"/>
    </location>
</feature>
<dbReference type="AlphaFoldDB" id="D4Z7K7"/>
<comment type="subcellular location">
    <subcellularLocation>
        <location evidence="1">Membrane</location>
        <topology evidence="1">Multi-pass membrane protein</topology>
    </subcellularLocation>
</comment>
<accession>D4Z7K7</accession>
<proteinExistence type="predicted"/>
<evidence type="ECO:0000256" key="2">
    <source>
        <dbReference type="ARBA" id="ARBA00022692"/>
    </source>
</evidence>
<protein>
    <submittedName>
        <fullName evidence="8">Putative MFS permease</fullName>
    </submittedName>
</protein>
<feature type="domain" description="Major facilitator superfamily (MFS) profile" evidence="7">
    <location>
        <begin position="75"/>
        <end position="483"/>
    </location>
</feature>
<keyword evidence="2 6" id="KW-0812">Transmembrane</keyword>
<dbReference type="STRING" id="452662.SJA_C2-01130"/>
<dbReference type="PANTHER" id="PTHR23508:SF10">
    <property type="entry name" value="CARBOXYLIC ACID TRANSPORTER PROTEIN HOMOLOG"/>
    <property type="match status" value="1"/>
</dbReference>
<feature type="transmembrane region" description="Helical" evidence="6">
    <location>
        <begin position="393"/>
        <end position="417"/>
    </location>
</feature>
<dbReference type="InterPro" id="IPR005829">
    <property type="entry name" value="Sugar_transporter_CS"/>
</dbReference>
<evidence type="ECO:0000256" key="5">
    <source>
        <dbReference type="SAM" id="MobiDB-lite"/>
    </source>
</evidence>
<feature type="transmembrane region" description="Helical" evidence="6">
    <location>
        <begin position="366"/>
        <end position="387"/>
    </location>
</feature>
<gene>
    <name evidence="8" type="ordered locus">SJA_C2-01130</name>
</gene>
<evidence type="ECO:0000313" key="9">
    <source>
        <dbReference type="Proteomes" id="UP000007753"/>
    </source>
</evidence>
<dbReference type="PANTHER" id="PTHR23508">
    <property type="entry name" value="CARBOXYLIC ACID TRANSPORTER PROTEIN HOMOLOG"/>
    <property type="match status" value="1"/>
</dbReference>
<feature type="transmembrane region" description="Helical" evidence="6">
    <location>
        <begin position="339"/>
        <end position="359"/>
    </location>
</feature>
<dbReference type="PROSITE" id="PS00217">
    <property type="entry name" value="SUGAR_TRANSPORT_2"/>
    <property type="match status" value="1"/>
</dbReference>
<dbReference type="Proteomes" id="UP000007753">
    <property type="component" value="Chromosome 2"/>
</dbReference>
<sequence length="486" mass="50660">MRLQYLPSPTCRPILDDSGQPRPPDATTGGDIEREGRPAKIMNVVSTGNPDMADAPATIGGVIDNRPISPFQYRIVAMGCLVMLLDGFDIQAMALSVPPIAEQWALAPSTFGPALASALLAMLFSAAFLAPLGDRIGRQPMLVTALAIAGFGSLATSQAATVAGLVASRALTGIGLGMSIPNAVALVSEFVPARRKALCVALVYSSVALGALTAGFAGPPIVHWLGWQGLFQVGGWLPLGVSLLLLFALPESPDYLLRTGRRPGQLRKVLRRLALEGHALRPGPTVAHGGALRSLLTPRLRVQTAILWILSWLTMFILYLMISWLPALLELAGFSRADALRSSVVVQAGGILGGLALSVPSDRGGIVPALLCAYGIAIAALLGFEIFAPDPLLWSALFFFTGIGTAGSQVALTALAVMIYPPDIRATGLGWAVMAGRFGAVISALAGSLLIGSALSPGRVLALLSLPLVLCAANVLMLRAQRRPSP</sequence>
<reference evidence="8 9" key="1">
    <citation type="journal article" date="2010" name="J. Bacteriol.">
        <title>Complete genome sequence of the representative gamma-hexachlorocyclohexane-degrading bacterium Sphingobium japonicum UT26.</title>
        <authorList>
            <person name="Nagata Y."/>
            <person name="Ohtsubo Y."/>
            <person name="Endo R."/>
            <person name="Ichikawa N."/>
            <person name="Ankai A."/>
            <person name="Oguchi A."/>
            <person name="Fukui S."/>
            <person name="Fujita N."/>
            <person name="Tsuda M."/>
        </authorList>
    </citation>
    <scope>NUCLEOTIDE SEQUENCE [LARGE SCALE GENOMIC DNA]</scope>
    <source>
        <strain evidence="9">DSM 16413 / CCM 7287 / MTCC 6362 / UT26 / NBRC 101211 / UT26S</strain>
    </source>
</reference>
<evidence type="ECO:0000259" key="7">
    <source>
        <dbReference type="PROSITE" id="PS50850"/>
    </source>
</evidence>
<dbReference type="KEGG" id="sjp:SJA_C2-01130"/>
<feature type="transmembrane region" description="Helical" evidence="6">
    <location>
        <begin position="142"/>
        <end position="167"/>
    </location>
</feature>
<keyword evidence="3 6" id="KW-1133">Transmembrane helix</keyword>